<dbReference type="OrthoDB" id="8587856at2"/>
<name>Q2S7D8_HAHCH</name>
<evidence type="ECO:0000256" key="1">
    <source>
        <dbReference type="SAM" id="SignalP"/>
    </source>
</evidence>
<dbReference type="InterPro" id="IPR001638">
    <property type="entry name" value="Solute-binding_3/MltF_N"/>
</dbReference>
<keyword evidence="4" id="KW-1185">Reference proteome</keyword>
<dbReference type="eggNOG" id="COG0834">
    <property type="taxonomic scope" value="Bacteria"/>
</dbReference>
<dbReference type="EMBL" id="CP000155">
    <property type="protein sequence ID" value="ABC33436.1"/>
    <property type="molecule type" value="Genomic_DNA"/>
</dbReference>
<reference evidence="3 4" key="1">
    <citation type="journal article" date="2005" name="Nucleic Acids Res.">
        <title>Genomic blueprint of Hahella chejuensis, a marine microbe producing an algicidal agent.</title>
        <authorList>
            <person name="Jeong H."/>
            <person name="Yim J.H."/>
            <person name="Lee C."/>
            <person name="Choi S.-H."/>
            <person name="Park Y.K."/>
            <person name="Yoon S.H."/>
            <person name="Hur C.-G."/>
            <person name="Kang H.-Y."/>
            <person name="Kim D."/>
            <person name="Lee H.H."/>
            <person name="Park K.H."/>
            <person name="Park S.-H."/>
            <person name="Park H.-S."/>
            <person name="Lee H.K."/>
            <person name="Oh T.K."/>
            <person name="Kim J.F."/>
        </authorList>
    </citation>
    <scope>NUCLEOTIDE SEQUENCE [LARGE SCALE GENOMIC DNA]</scope>
    <source>
        <strain evidence="3 4">KCTC 2396</strain>
    </source>
</reference>
<keyword evidence="1" id="KW-0732">Signal</keyword>
<proteinExistence type="predicted"/>
<dbReference type="AlphaFoldDB" id="Q2S7D8"/>
<dbReference type="Proteomes" id="UP000000238">
    <property type="component" value="Chromosome"/>
</dbReference>
<dbReference type="Pfam" id="PF00497">
    <property type="entry name" value="SBP_bac_3"/>
    <property type="match status" value="1"/>
</dbReference>
<dbReference type="RefSeq" id="WP_011400486.1">
    <property type="nucleotide sequence ID" value="NC_007645.1"/>
</dbReference>
<organism evidence="3 4">
    <name type="scientific">Hahella chejuensis (strain KCTC 2396)</name>
    <dbReference type="NCBI Taxonomy" id="349521"/>
    <lineage>
        <taxon>Bacteria</taxon>
        <taxon>Pseudomonadati</taxon>
        <taxon>Pseudomonadota</taxon>
        <taxon>Gammaproteobacteria</taxon>
        <taxon>Oceanospirillales</taxon>
        <taxon>Hahellaceae</taxon>
        <taxon>Hahella</taxon>
    </lineage>
</organism>
<evidence type="ECO:0000313" key="4">
    <source>
        <dbReference type="Proteomes" id="UP000000238"/>
    </source>
</evidence>
<dbReference type="Gene3D" id="3.40.190.10">
    <property type="entry name" value="Periplasmic binding protein-like II"/>
    <property type="match status" value="2"/>
</dbReference>
<dbReference type="SMART" id="SM00062">
    <property type="entry name" value="PBPb"/>
    <property type="match status" value="1"/>
</dbReference>
<dbReference type="KEGG" id="hch:HCH_06813"/>
<accession>Q2S7D8</accession>
<dbReference type="PANTHER" id="PTHR38834:SF3">
    <property type="entry name" value="SOLUTE-BINDING PROTEIN FAMILY 3_N-TERMINAL DOMAIN-CONTAINING PROTEIN"/>
    <property type="match status" value="1"/>
</dbReference>
<feature type="domain" description="Solute-binding protein family 3/N-terminal" evidence="2">
    <location>
        <begin position="31"/>
        <end position="256"/>
    </location>
</feature>
<protein>
    <submittedName>
        <fullName evidence="3">ABC-type amino acid transport/signal transduction systems, periplasmic component/domain</fullName>
    </submittedName>
</protein>
<feature type="signal peptide" evidence="1">
    <location>
        <begin position="1"/>
        <end position="28"/>
    </location>
</feature>
<dbReference type="STRING" id="349521.HCH_06813"/>
<dbReference type="PANTHER" id="PTHR38834">
    <property type="entry name" value="PERIPLASMIC SUBSTRATE BINDING PROTEIN FAMILY 3"/>
    <property type="match status" value="1"/>
</dbReference>
<evidence type="ECO:0000313" key="3">
    <source>
        <dbReference type="EMBL" id="ABC33436.1"/>
    </source>
</evidence>
<sequence length="257" mass="28909">MMTKISVLIRLSVRLALLCFALAGACRAADDLNMMTEDYAPLNFAENGRLQGVSVDLMEEMLQIAGYSQTRADMLLMPWARAYTHVQQSRNAVLFAMTRTEHRDGLFKWVGPIIPSHIVITARRDKSLRVASLQDLKTLRIATVRDDIGEQLLLNNGVPDSALRRTSSPQVALAMLSLGQVDAWAYGRLGAAWYIKQMKLKPADYEEIFTLKDSDQYFAFSLQTPDEVVQRFQQALDKLKSDGRHQAIVNQYVEGAL</sequence>
<dbReference type="SUPFAM" id="SSF53850">
    <property type="entry name" value="Periplasmic binding protein-like II"/>
    <property type="match status" value="1"/>
</dbReference>
<gene>
    <name evidence="3" type="ordered locus">HCH_06813</name>
</gene>
<evidence type="ECO:0000259" key="2">
    <source>
        <dbReference type="SMART" id="SM00062"/>
    </source>
</evidence>
<feature type="chain" id="PRO_5004215138" evidence="1">
    <location>
        <begin position="29"/>
        <end position="257"/>
    </location>
</feature>
<dbReference type="PROSITE" id="PS51257">
    <property type="entry name" value="PROKAR_LIPOPROTEIN"/>
    <property type="match status" value="1"/>
</dbReference>
<dbReference type="HOGENOM" id="CLU_064076_1_2_6"/>